<dbReference type="PANTHER" id="PTHR30600:SF10">
    <property type="entry name" value="BLL6722 PROTEIN"/>
    <property type="match status" value="1"/>
</dbReference>
<comment type="subcellular location">
    <subcellularLocation>
        <location evidence="1">Cell envelope</location>
    </subcellularLocation>
</comment>
<keyword evidence="9" id="KW-0575">Peroxidase</keyword>
<dbReference type="Pfam" id="PF03150">
    <property type="entry name" value="CCP_MauG"/>
    <property type="match status" value="1"/>
</dbReference>
<feature type="domain" description="Cytochrome c" evidence="8">
    <location>
        <begin position="425"/>
        <end position="560"/>
    </location>
</feature>
<dbReference type="Gene3D" id="1.10.760.10">
    <property type="entry name" value="Cytochrome c-like domain"/>
    <property type="match status" value="2"/>
</dbReference>
<evidence type="ECO:0000256" key="2">
    <source>
        <dbReference type="ARBA" id="ARBA00022617"/>
    </source>
</evidence>
<dbReference type="Proteomes" id="UP000190774">
    <property type="component" value="Unassembled WGS sequence"/>
</dbReference>
<dbReference type="GO" id="GO:0030313">
    <property type="term" value="C:cell envelope"/>
    <property type="evidence" value="ECO:0007669"/>
    <property type="project" value="UniProtKB-SubCell"/>
</dbReference>
<evidence type="ECO:0000256" key="1">
    <source>
        <dbReference type="ARBA" id="ARBA00004196"/>
    </source>
</evidence>
<evidence type="ECO:0000256" key="6">
    <source>
        <dbReference type="ARBA" id="ARBA00023004"/>
    </source>
</evidence>
<evidence type="ECO:0000259" key="8">
    <source>
        <dbReference type="PROSITE" id="PS51007"/>
    </source>
</evidence>
<keyword evidence="10" id="KW-1185">Reference proteome</keyword>
<dbReference type="GO" id="GO:0020037">
    <property type="term" value="F:heme binding"/>
    <property type="evidence" value="ECO:0007669"/>
    <property type="project" value="InterPro"/>
</dbReference>
<evidence type="ECO:0000313" key="9">
    <source>
        <dbReference type="EMBL" id="SKA88517.1"/>
    </source>
</evidence>
<dbReference type="GO" id="GO:0046872">
    <property type="term" value="F:metal ion binding"/>
    <property type="evidence" value="ECO:0007669"/>
    <property type="project" value="UniProtKB-KW"/>
</dbReference>
<dbReference type="AlphaFoldDB" id="A0A1T4XGJ0"/>
<dbReference type="STRING" id="48467.SAMN02745166_01434"/>
<evidence type="ECO:0000256" key="3">
    <source>
        <dbReference type="ARBA" id="ARBA00022723"/>
    </source>
</evidence>
<dbReference type="InterPro" id="IPR004852">
    <property type="entry name" value="Di-haem_cyt_c_peroxidsae"/>
</dbReference>
<dbReference type="GO" id="GO:0009055">
    <property type="term" value="F:electron transfer activity"/>
    <property type="evidence" value="ECO:0007669"/>
    <property type="project" value="InterPro"/>
</dbReference>
<dbReference type="PANTHER" id="PTHR30600">
    <property type="entry name" value="CYTOCHROME C PEROXIDASE-RELATED"/>
    <property type="match status" value="1"/>
</dbReference>
<evidence type="ECO:0000313" key="10">
    <source>
        <dbReference type="Proteomes" id="UP000190774"/>
    </source>
</evidence>
<dbReference type="InterPro" id="IPR009056">
    <property type="entry name" value="Cyt_c-like_dom"/>
</dbReference>
<dbReference type="InterPro" id="IPR051395">
    <property type="entry name" value="Cytochrome_c_Peroxidase/MauG"/>
</dbReference>
<name>A0A1T4XGJ0_9BACT</name>
<dbReference type="EMBL" id="FUYE01000004">
    <property type="protein sequence ID" value="SKA88517.1"/>
    <property type="molecule type" value="Genomic_DNA"/>
</dbReference>
<keyword evidence="6 7" id="KW-0408">Iron</keyword>
<dbReference type="InterPro" id="IPR036909">
    <property type="entry name" value="Cyt_c-like_dom_sf"/>
</dbReference>
<accession>A0A1T4XGJ0</accession>
<keyword evidence="5" id="KW-0560">Oxidoreductase</keyword>
<keyword evidence="4" id="KW-0732">Signal</keyword>
<organism evidence="9 10">
    <name type="scientific">Prosthecobacter debontii</name>
    <dbReference type="NCBI Taxonomy" id="48467"/>
    <lineage>
        <taxon>Bacteria</taxon>
        <taxon>Pseudomonadati</taxon>
        <taxon>Verrucomicrobiota</taxon>
        <taxon>Verrucomicrobiia</taxon>
        <taxon>Verrucomicrobiales</taxon>
        <taxon>Verrucomicrobiaceae</taxon>
        <taxon>Prosthecobacter</taxon>
    </lineage>
</organism>
<dbReference type="PROSITE" id="PS51007">
    <property type="entry name" value="CYTC"/>
    <property type="match status" value="2"/>
</dbReference>
<dbReference type="Pfam" id="PF20243">
    <property type="entry name" value="MbnP"/>
    <property type="match status" value="1"/>
</dbReference>
<evidence type="ECO:0000256" key="5">
    <source>
        <dbReference type="ARBA" id="ARBA00023002"/>
    </source>
</evidence>
<gene>
    <name evidence="9" type="ORF">SAMN02745166_01434</name>
</gene>
<keyword evidence="2 7" id="KW-0349">Heme</keyword>
<protein>
    <submittedName>
        <fullName evidence="9">Cytochrome c peroxidase</fullName>
    </submittedName>
</protein>
<dbReference type="GO" id="GO:0004130">
    <property type="term" value="F:cytochrome-c peroxidase activity"/>
    <property type="evidence" value="ECO:0007669"/>
    <property type="project" value="TreeGrafter"/>
</dbReference>
<proteinExistence type="predicted"/>
<dbReference type="SUPFAM" id="SSF46626">
    <property type="entry name" value="Cytochrome c"/>
    <property type="match status" value="2"/>
</dbReference>
<keyword evidence="3 7" id="KW-0479">Metal-binding</keyword>
<dbReference type="OrthoDB" id="9772811at2"/>
<evidence type="ECO:0000256" key="4">
    <source>
        <dbReference type="ARBA" id="ARBA00022729"/>
    </source>
</evidence>
<feature type="domain" description="Cytochrome c" evidence="8">
    <location>
        <begin position="277"/>
        <end position="378"/>
    </location>
</feature>
<reference evidence="10" key="1">
    <citation type="submission" date="2017-02" db="EMBL/GenBank/DDBJ databases">
        <authorList>
            <person name="Varghese N."/>
            <person name="Submissions S."/>
        </authorList>
    </citation>
    <scope>NUCLEOTIDE SEQUENCE [LARGE SCALE GENOMIC DNA]</scope>
    <source>
        <strain evidence="10">ATCC 700200</strain>
    </source>
</reference>
<dbReference type="InterPro" id="IPR046863">
    <property type="entry name" value="MbnP-like_dom"/>
</dbReference>
<dbReference type="RefSeq" id="WP_078812640.1">
    <property type="nucleotide sequence ID" value="NZ_FUYE01000004.1"/>
</dbReference>
<evidence type="ECO:0000256" key="7">
    <source>
        <dbReference type="PROSITE-ProRule" id="PRU00433"/>
    </source>
</evidence>
<sequence>MMFQALRYLLALGGLSLGVLHAQVMHLEIQPEPLIQGVADSHMESLERLDFLVSGLALQHVDGSWLESRDWFAYYSLGQKRFVAQADGIPASRFKAVRFVVGVPEPQDKADPNLLPPDHPLHPNVCGLHWGWQGGYVYMAIEGRWRQPGKELSGYSFHLAKSPNTVPVEIPVDFQGGGPVTIKLQLDSAQILQGIDLANEGHSTHSRSGDPLVPKLRANISKAFSLESVRYDLYQPTENMSAHDALPAPTSTHPLPLKISRRLPQVQLPSDNPITQEGVSLGEKLFHDPRLSINNTQSCASCHDRSLAFSDSRPVSLGAEGQQGTRQAMPLFNLAWSSSFFWDGRANSLREQVLLPIQDKHEMNESLDRVPAKIADLKDDFAGAFDSEEITSEKIAKALEQFLLTLVSQDSRFDQAARKVALMTEEEKRGLQLFVTEFDPARGLRGADCFHCHGGTLFTDHQFKNNGLDLTPADVGRMRVSGNPADKGKFKTPGLRNIARTAPYMHDGRFQTLEEVVEHYNSGVQRSETLDPNLAKHPVEGLRLTDDEKRALVAFLKTLTDEEFVSPPAKPKIVHTP</sequence>